<evidence type="ECO:0000256" key="6">
    <source>
        <dbReference type="PIRSR" id="PIRSR000097-3"/>
    </source>
</evidence>
<dbReference type="SUPFAM" id="SSF51430">
    <property type="entry name" value="NAD(P)-linked oxidoreductase"/>
    <property type="match status" value="1"/>
</dbReference>
<comment type="caution">
    <text evidence="8">The sequence shown here is derived from an EMBL/GenBank/DDBJ whole genome shotgun (WGS) entry which is preliminary data.</text>
</comment>
<dbReference type="Proteomes" id="UP000286045">
    <property type="component" value="Unassembled WGS sequence"/>
</dbReference>
<dbReference type="InterPro" id="IPR020471">
    <property type="entry name" value="AKR"/>
</dbReference>
<dbReference type="PANTHER" id="PTHR11732">
    <property type="entry name" value="ALDO/KETO REDUCTASE"/>
    <property type="match status" value="1"/>
</dbReference>
<evidence type="ECO:0000259" key="7">
    <source>
        <dbReference type="Pfam" id="PF00248"/>
    </source>
</evidence>
<dbReference type="InterPro" id="IPR023210">
    <property type="entry name" value="NADP_OxRdtase_dom"/>
</dbReference>
<comment type="similarity">
    <text evidence="1">Belongs to the aldo/keto reductase family.</text>
</comment>
<dbReference type="AlphaFoldDB" id="A0A439CPU2"/>
<name>A0A439CPU2_9PEZI</name>
<organism evidence="8 9">
    <name type="scientific">Xylaria grammica</name>
    <dbReference type="NCBI Taxonomy" id="363999"/>
    <lineage>
        <taxon>Eukaryota</taxon>
        <taxon>Fungi</taxon>
        <taxon>Dikarya</taxon>
        <taxon>Ascomycota</taxon>
        <taxon>Pezizomycotina</taxon>
        <taxon>Sordariomycetes</taxon>
        <taxon>Xylariomycetidae</taxon>
        <taxon>Xylariales</taxon>
        <taxon>Xylariaceae</taxon>
        <taxon>Xylaria</taxon>
    </lineage>
</organism>
<evidence type="ECO:0000313" key="9">
    <source>
        <dbReference type="Proteomes" id="UP000286045"/>
    </source>
</evidence>
<dbReference type="Pfam" id="PF00248">
    <property type="entry name" value="Aldo_ket_red"/>
    <property type="match status" value="1"/>
</dbReference>
<feature type="site" description="Lowers pKa of active site Tyr" evidence="6">
    <location>
        <position position="76"/>
    </location>
</feature>
<evidence type="ECO:0000256" key="2">
    <source>
        <dbReference type="ARBA" id="ARBA00022857"/>
    </source>
</evidence>
<feature type="domain" description="NADP-dependent oxidoreductase" evidence="7">
    <location>
        <begin position="18"/>
        <end position="286"/>
    </location>
</feature>
<keyword evidence="9" id="KW-1185">Reference proteome</keyword>
<evidence type="ECO:0000256" key="4">
    <source>
        <dbReference type="PIRSR" id="PIRSR000097-1"/>
    </source>
</evidence>
<accession>A0A439CPU2</accession>
<sequence>MSSGRTLKLNSGYSIPAVGLGTWQSGPHEVAKAVEHALRGGYRHIDAAACYGNENEVGEGIRASGVPRADIFVTSKLWNTHHRPDDVESALDETLKNLGTDYLDLYLVHWPVSFEKGSGFKDLWPINPETGAVHVIDVSDAETWKAMEALVEKGKVRSIGVSNFTRERIENLLKTAKIKPAVNQIEAHPYLQQPDLLGWLKSQNIVAQAYSHTGNNIYGKPKAVDDPVILEIAASLGRQPTQVLIQWAIQRGMVVLPKSVTPSRIDANFQDFELPQHAFDQISSLDRHARYNFPLRLGVNIFGEHDEETLRKGVQDLIAATREKSVNDLYEAHKKAKS</sequence>
<dbReference type="InterPro" id="IPR036812">
    <property type="entry name" value="NAD(P)_OxRdtase_dom_sf"/>
</dbReference>
<dbReference type="InterPro" id="IPR018170">
    <property type="entry name" value="Aldo/ket_reductase_CS"/>
</dbReference>
<keyword evidence="3" id="KW-0560">Oxidoreductase</keyword>
<dbReference type="PROSITE" id="PS00062">
    <property type="entry name" value="ALDOKETO_REDUCTASE_2"/>
    <property type="match status" value="1"/>
</dbReference>
<dbReference type="PRINTS" id="PR00069">
    <property type="entry name" value="ALDKETRDTASE"/>
</dbReference>
<dbReference type="EMBL" id="RYZI01000615">
    <property type="protein sequence ID" value="RWA04185.1"/>
    <property type="molecule type" value="Genomic_DNA"/>
</dbReference>
<protein>
    <recommendedName>
        <fullName evidence="7">NADP-dependent oxidoreductase domain-containing protein</fullName>
    </recommendedName>
</protein>
<dbReference type="STRING" id="363999.A0A439CPU2"/>
<evidence type="ECO:0000256" key="5">
    <source>
        <dbReference type="PIRSR" id="PIRSR000097-2"/>
    </source>
</evidence>
<evidence type="ECO:0000256" key="3">
    <source>
        <dbReference type="ARBA" id="ARBA00023002"/>
    </source>
</evidence>
<evidence type="ECO:0000313" key="8">
    <source>
        <dbReference type="EMBL" id="RWA04185.1"/>
    </source>
</evidence>
<dbReference type="PIRSF" id="PIRSF000097">
    <property type="entry name" value="AKR"/>
    <property type="match status" value="1"/>
</dbReference>
<dbReference type="FunFam" id="3.20.20.100:FF:000007">
    <property type="entry name" value="NAD(P)H-dependent D-xylose reductase xyl1"/>
    <property type="match status" value="1"/>
</dbReference>
<dbReference type="PROSITE" id="PS00798">
    <property type="entry name" value="ALDOKETO_REDUCTASE_1"/>
    <property type="match status" value="1"/>
</dbReference>
<keyword evidence="2" id="KW-0521">NADP</keyword>
<evidence type="ECO:0000256" key="1">
    <source>
        <dbReference type="ARBA" id="ARBA00007905"/>
    </source>
</evidence>
<reference evidence="8 9" key="1">
    <citation type="submission" date="2018-12" db="EMBL/GenBank/DDBJ databases">
        <title>Draft genome sequence of Xylaria grammica IHI A82.</title>
        <authorList>
            <person name="Buettner E."/>
            <person name="Kellner H."/>
        </authorList>
    </citation>
    <scope>NUCLEOTIDE SEQUENCE [LARGE SCALE GENOMIC DNA]</scope>
    <source>
        <strain evidence="8 9">IHI A82</strain>
    </source>
</reference>
<feature type="binding site" evidence="5">
    <location>
        <position position="109"/>
    </location>
    <ligand>
        <name>substrate</name>
    </ligand>
</feature>
<feature type="active site" description="Proton donor" evidence="4">
    <location>
        <position position="51"/>
    </location>
</feature>
<dbReference type="Gene3D" id="3.20.20.100">
    <property type="entry name" value="NADP-dependent oxidoreductase domain"/>
    <property type="match status" value="1"/>
</dbReference>
<proteinExistence type="inferred from homology"/>
<gene>
    <name evidence="8" type="ORF">EKO27_g10922</name>
</gene>
<dbReference type="GO" id="GO:0016491">
    <property type="term" value="F:oxidoreductase activity"/>
    <property type="evidence" value="ECO:0007669"/>
    <property type="project" value="UniProtKB-KW"/>
</dbReference>